<evidence type="ECO:0000259" key="9">
    <source>
        <dbReference type="Pfam" id="PF06144"/>
    </source>
</evidence>
<dbReference type="SUPFAM" id="SSF52540">
    <property type="entry name" value="P-loop containing nucleoside triphosphate hydrolases"/>
    <property type="match status" value="1"/>
</dbReference>
<organism evidence="11 12">
    <name type="scientific">Candidatus Galligastranaerophilus intestinavium</name>
    <dbReference type="NCBI Taxonomy" id="2840836"/>
    <lineage>
        <taxon>Bacteria</taxon>
        <taxon>Candidatus Galligastranaerophilus</taxon>
    </lineage>
</organism>
<dbReference type="SUPFAM" id="SSF48019">
    <property type="entry name" value="post-AAA+ oligomerization domain-like"/>
    <property type="match status" value="1"/>
</dbReference>
<dbReference type="InterPro" id="IPR048466">
    <property type="entry name" value="DNA_pol3_delta-like_C"/>
</dbReference>
<keyword evidence="3 11" id="KW-0808">Transferase</keyword>
<dbReference type="AlphaFoldDB" id="A0A9D1FK27"/>
<comment type="caution">
    <text evidence="11">The sequence shown here is derived from an EMBL/GenBank/DDBJ whole genome shotgun (WGS) entry which is preliminary data.</text>
</comment>
<dbReference type="Gene3D" id="3.40.50.300">
    <property type="entry name" value="P-loop containing nucleotide triphosphate hydrolases"/>
    <property type="match status" value="1"/>
</dbReference>
<keyword evidence="6" id="KW-0239">DNA-directed DNA polymerase</keyword>
<dbReference type="EMBL" id="DVJQ01000066">
    <property type="protein sequence ID" value="HIS74892.1"/>
    <property type="molecule type" value="Genomic_DNA"/>
</dbReference>
<evidence type="ECO:0000256" key="5">
    <source>
        <dbReference type="ARBA" id="ARBA00022705"/>
    </source>
</evidence>
<dbReference type="NCBIfam" id="TIGR01128">
    <property type="entry name" value="holA"/>
    <property type="match status" value="1"/>
</dbReference>
<evidence type="ECO:0000256" key="8">
    <source>
        <dbReference type="ARBA" id="ARBA00049244"/>
    </source>
</evidence>
<dbReference type="InterPro" id="IPR010372">
    <property type="entry name" value="DNA_pol3_delta_N"/>
</dbReference>
<reference evidence="11" key="1">
    <citation type="submission" date="2020-10" db="EMBL/GenBank/DDBJ databases">
        <authorList>
            <person name="Gilroy R."/>
        </authorList>
    </citation>
    <scope>NUCLEOTIDE SEQUENCE</scope>
    <source>
        <strain evidence="11">CHK152-2871</strain>
    </source>
</reference>
<dbReference type="Gene3D" id="1.10.8.60">
    <property type="match status" value="1"/>
</dbReference>
<evidence type="ECO:0000256" key="3">
    <source>
        <dbReference type="ARBA" id="ARBA00022679"/>
    </source>
</evidence>
<dbReference type="GO" id="GO:0006261">
    <property type="term" value="P:DNA-templated DNA replication"/>
    <property type="evidence" value="ECO:0007669"/>
    <property type="project" value="TreeGrafter"/>
</dbReference>
<evidence type="ECO:0000256" key="4">
    <source>
        <dbReference type="ARBA" id="ARBA00022695"/>
    </source>
</evidence>
<evidence type="ECO:0000313" key="12">
    <source>
        <dbReference type="Proteomes" id="UP000886865"/>
    </source>
</evidence>
<evidence type="ECO:0000256" key="7">
    <source>
        <dbReference type="ARBA" id="ARBA00034754"/>
    </source>
</evidence>
<dbReference type="PANTHER" id="PTHR34388">
    <property type="entry name" value="DNA POLYMERASE III SUBUNIT DELTA"/>
    <property type="match status" value="1"/>
</dbReference>
<dbReference type="InterPro" id="IPR008921">
    <property type="entry name" value="DNA_pol3_clamp-load_cplx_C"/>
</dbReference>
<reference evidence="11" key="2">
    <citation type="journal article" date="2021" name="PeerJ">
        <title>Extensive microbial diversity within the chicken gut microbiome revealed by metagenomics and culture.</title>
        <authorList>
            <person name="Gilroy R."/>
            <person name="Ravi A."/>
            <person name="Getino M."/>
            <person name="Pursley I."/>
            <person name="Horton D.L."/>
            <person name="Alikhan N.F."/>
            <person name="Baker D."/>
            <person name="Gharbi K."/>
            <person name="Hall N."/>
            <person name="Watson M."/>
            <person name="Adriaenssens E.M."/>
            <person name="Foster-Nyarko E."/>
            <person name="Jarju S."/>
            <person name="Secka A."/>
            <person name="Antonio M."/>
            <person name="Oren A."/>
            <person name="Chaudhuri R.R."/>
            <person name="La Ragione R."/>
            <person name="Hildebrand F."/>
            <person name="Pallen M.J."/>
        </authorList>
    </citation>
    <scope>NUCLEOTIDE SEQUENCE</scope>
    <source>
        <strain evidence="11">CHK152-2871</strain>
    </source>
</reference>
<dbReference type="Gene3D" id="1.20.272.10">
    <property type="match status" value="1"/>
</dbReference>
<evidence type="ECO:0000256" key="1">
    <source>
        <dbReference type="ARBA" id="ARBA00012417"/>
    </source>
</evidence>
<protein>
    <recommendedName>
        <fullName evidence="2">DNA polymerase III subunit delta</fullName>
        <ecNumber evidence="1">2.7.7.7</ecNumber>
    </recommendedName>
</protein>
<evidence type="ECO:0000256" key="6">
    <source>
        <dbReference type="ARBA" id="ARBA00022932"/>
    </source>
</evidence>
<feature type="domain" description="DNA polymerase III delta N-terminal" evidence="9">
    <location>
        <begin position="4"/>
        <end position="132"/>
    </location>
</feature>
<dbReference type="InterPro" id="IPR005790">
    <property type="entry name" value="DNA_polIII_delta"/>
</dbReference>
<accession>A0A9D1FK27</accession>
<dbReference type="Proteomes" id="UP000886865">
    <property type="component" value="Unassembled WGS sequence"/>
</dbReference>
<dbReference type="PANTHER" id="PTHR34388:SF1">
    <property type="entry name" value="DNA POLYMERASE III SUBUNIT DELTA"/>
    <property type="match status" value="1"/>
</dbReference>
<proteinExistence type="inferred from homology"/>
<keyword evidence="4 11" id="KW-0548">Nucleotidyltransferase</keyword>
<keyword evidence="5" id="KW-0235">DNA replication</keyword>
<comment type="catalytic activity">
    <reaction evidence="8">
        <text>DNA(n) + a 2'-deoxyribonucleoside 5'-triphosphate = DNA(n+1) + diphosphate</text>
        <dbReference type="Rhea" id="RHEA:22508"/>
        <dbReference type="Rhea" id="RHEA-COMP:17339"/>
        <dbReference type="Rhea" id="RHEA-COMP:17340"/>
        <dbReference type="ChEBI" id="CHEBI:33019"/>
        <dbReference type="ChEBI" id="CHEBI:61560"/>
        <dbReference type="ChEBI" id="CHEBI:173112"/>
        <dbReference type="EC" id="2.7.7.7"/>
    </reaction>
</comment>
<dbReference type="Pfam" id="PF21694">
    <property type="entry name" value="DNA_pol3_delta_C"/>
    <property type="match status" value="1"/>
</dbReference>
<sequence>MPLYFFWGEEDYLIEREVRALRQRVLGDGFDALNYRVLDNPDFNTFDEALRTSPMFFGEILYVIKCDKYFLESKTKAKLDDKQTQMLCESFENVTDKVHIVLLCQIPRGEKKKPDSRKKIYKTVAKVADVKEFAAYKAYEDYKIAPILKNLAKEKDIALSPDSIALLIEYCGAQIRNLDMQLEKLKIFAYPKKQISADMVKEICFLGEDIFLLPDLILKKEYTKALEQITKILQKSHYLEVLGFLQTSFLNLLKTKVFSKTMSSFDISRKTGQHEFVVKKNIEKLKNISEDELLRIKLNLSNAEYLLKSGQIEPTSAFCRILYKEDL</sequence>
<gene>
    <name evidence="11" type="primary">holA</name>
    <name evidence="11" type="ORF">IAA86_07720</name>
</gene>
<dbReference type="EC" id="2.7.7.7" evidence="1"/>
<evidence type="ECO:0000256" key="2">
    <source>
        <dbReference type="ARBA" id="ARBA00017703"/>
    </source>
</evidence>
<comment type="similarity">
    <text evidence="7">Belongs to the DNA polymerase HolA subunit family.</text>
</comment>
<name>A0A9D1FK27_9BACT</name>
<dbReference type="GO" id="GO:0009360">
    <property type="term" value="C:DNA polymerase III complex"/>
    <property type="evidence" value="ECO:0007669"/>
    <property type="project" value="InterPro"/>
</dbReference>
<feature type="domain" description="DNA polymerase III delta subunit-like C-terminal" evidence="10">
    <location>
        <begin position="208"/>
        <end position="322"/>
    </location>
</feature>
<dbReference type="Pfam" id="PF06144">
    <property type="entry name" value="DNA_pol3_delta"/>
    <property type="match status" value="1"/>
</dbReference>
<dbReference type="InterPro" id="IPR027417">
    <property type="entry name" value="P-loop_NTPase"/>
</dbReference>
<evidence type="ECO:0000313" key="11">
    <source>
        <dbReference type="EMBL" id="HIS74892.1"/>
    </source>
</evidence>
<dbReference type="GO" id="GO:0003677">
    <property type="term" value="F:DNA binding"/>
    <property type="evidence" value="ECO:0007669"/>
    <property type="project" value="InterPro"/>
</dbReference>
<evidence type="ECO:0000259" key="10">
    <source>
        <dbReference type="Pfam" id="PF21694"/>
    </source>
</evidence>
<dbReference type="GO" id="GO:0003887">
    <property type="term" value="F:DNA-directed DNA polymerase activity"/>
    <property type="evidence" value="ECO:0007669"/>
    <property type="project" value="UniProtKB-KW"/>
</dbReference>